<dbReference type="EMBL" id="CQAZ01000007">
    <property type="protein sequence ID" value="CNH34477.1"/>
    <property type="molecule type" value="Genomic_DNA"/>
</dbReference>
<reference evidence="3 5" key="1">
    <citation type="submission" date="2015-03" db="EMBL/GenBank/DDBJ databases">
        <authorList>
            <consortium name="Pathogen Informatics"/>
            <person name="Murphy D."/>
        </authorList>
    </citation>
    <scope>NUCLEOTIDE SEQUENCE [LARGE SCALE GENOMIC DNA]</scope>
    <source>
        <strain evidence="5">type strain: CIP110230</strain>
        <strain evidence="3">Type strain: CIP110230</strain>
    </source>
</reference>
<dbReference type="AlphaFoldDB" id="A0A0T9RL12"/>
<name>A0A0T9RL12_9GAMM</name>
<evidence type="ECO:0000313" key="2">
    <source>
        <dbReference type="EMBL" id="CNI69493.1"/>
    </source>
</evidence>
<dbReference type="EMBL" id="CWJL01000004">
    <property type="protein sequence ID" value="CRY65347.1"/>
    <property type="molecule type" value="Genomic_DNA"/>
</dbReference>
<accession>A0A0T9RL12</accession>
<dbReference type="RefSeq" id="WP_156168526.1">
    <property type="nucleotide sequence ID" value="NZ_CAWMMU010000002.1"/>
</dbReference>
<evidence type="ECO:0000313" key="5">
    <source>
        <dbReference type="Proteomes" id="UP000044625"/>
    </source>
</evidence>
<protein>
    <submittedName>
        <fullName evidence="2">Uncharacterized protein</fullName>
    </submittedName>
</protein>
<proteinExistence type="predicted"/>
<reference evidence="2" key="3">
    <citation type="submission" date="2015-03" db="EMBL/GenBank/DDBJ databases">
        <authorList>
            <person name="Murphy D."/>
        </authorList>
    </citation>
    <scope>NUCLEOTIDE SEQUENCE [LARGE SCALE GENOMIC DNA]</scope>
    <source>
        <strain evidence="2">A125KOH2</strain>
    </source>
</reference>
<reference evidence="6" key="2">
    <citation type="submission" date="2015-03" db="EMBL/GenBank/DDBJ databases">
        <authorList>
            <consortium name="Pathogen Informatics"/>
        </authorList>
    </citation>
    <scope>NUCLEOTIDE SEQUENCE [LARGE SCALE GENOMIC DNA]</scope>
    <source>
        <strain evidence="6">A125KOH2</strain>
    </source>
</reference>
<dbReference type="EMBL" id="CQAZ01000104">
    <property type="protein sequence ID" value="CNI69493.1"/>
    <property type="molecule type" value="Genomic_DNA"/>
</dbReference>
<evidence type="ECO:0000313" key="4">
    <source>
        <dbReference type="EMBL" id="CRY65347.1"/>
    </source>
</evidence>
<evidence type="ECO:0000313" key="1">
    <source>
        <dbReference type="EMBL" id="CNH34477.1"/>
    </source>
</evidence>
<sequence>MAISMLPVERKFPLPAELTGRINDLIQEYAGEIGVCEVLGVLEIVKFGLLNQQTNEVA</sequence>
<evidence type="ECO:0000313" key="6">
    <source>
        <dbReference type="Proteomes" id="UP000045840"/>
    </source>
</evidence>
<gene>
    <name evidence="1" type="ORF">ERS008529_00993</name>
    <name evidence="2" type="ORF">ERS008529_04695</name>
    <name evidence="3" type="ORF">ERS137968_00362</name>
    <name evidence="4" type="ORF">ERS137968_01294</name>
</gene>
<dbReference type="Proteomes" id="UP000044625">
    <property type="component" value="Unassembled WGS sequence"/>
</dbReference>
<organism evidence="2 6">
    <name type="scientific">Yersinia pekkanenii</name>
    <dbReference type="NCBI Taxonomy" id="1288385"/>
    <lineage>
        <taxon>Bacteria</taxon>
        <taxon>Pseudomonadati</taxon>
        <taxon>Pseudomonadota</taxon>
        <taxon>Gammaproteobacteria</taxon>
        <taxon>Enterobacterales</taxon>
        <taxon>Yersiniaceae</taxon>
        <taxon>Yersinia</taxon>
    </lineage>
</organism>
<dbReference type="OrthoDB" id="9864873at2"/>
<dbReference type="STRING" id="1288385.ERS137968_00362"/>
<evidence type="ECO:0000313" key="3">
    <source>
        <dbReference type="EMBL" id="CRY63710.1"/>
    </source>
</evidence>
<dbReference type="Proteomes" id="UP000045840">
    <property type="component" value="Unassembled WGS sequence"/>
</dbReference>
<dbReference type="EMBL" id="CWJL01000002">
    <property type="protein sequence ID" value="CRY63710.1"/>
    <property type="molecule type" value="Genomic_DNA"/>
</dbReference>
<keyword evidence="5" id="KW-1185">Reference proteome</keyword>